<dbReference type="HAMAP" id="MF_02040">
    <property type="entry name" value="Mrp_NBP35"/>
    <property type="match status" value="1"/>
</dbReference>
<evidence type="ECO:0000256" key="7">
    <source>
        <dbReference type="ARBA" id="ARBA00023014"/>
    </source>
</evidence>
<evidence type="ECO:0000313" key="11">
    <source>
        <dbReference type="Proteomes" id="UP000663929"/>
    </source>
</evidence>
<gene>
    <name evidence="10" type="ORF">J3U87_18910</name>
</gene>
<reference evidence="10" key="1">
    <citation type="submission" date="2021-03" db="EMBL/GenBank/DDBJ databases">
        <title>Acanthopleuribacteraceae sp. M133.</title>
        <authorList>
            <person name="Wang G."/>
        </authorList>
    </citation>
    <scope>NUCLEOTIDE SEQUENCE</scope>
    <source>
        <strain evidence="10">M133</strain>
    </source>
</reference>
<proteinExistence type="inferred from homology"/>
<dbReference type="InterPro" id="IPR002744">
    <property type="entry name" value="MIP18-like"/>
</dbReference>
<evidence type="ECO:0000256" key="8">
    <source>
        <dbReference type="HAMAP-Rule" id="MF_02040"/>
    </source>
</evidence>
<keyword evidence="4 8" id="KW-0547">Nucleotide-binding</keyword>
<evidence type="ECO:0000256" key="4">
    <source>
        <dbReference type="ARBA" id="ARBA00022741"/>
    </source>
</evidence>
<dbReference type="AlphaFoldDB" id="A0A8A4TG26"/>
<dbReference type="Pfam" id="PF10609">
    <property type="entry name" value="ParA"/>
    <property type="match status" value="1"/>
</dbReference>
<keyword evidence="8" id="KW-0378">Hydrolase</keyword>
<dbReference type="SUPFAM" id="SSF117916">
    <property type="entry name" value="Fe-S cluster assembly (FSCA) domain-like"/>
    <property type="match status" value="1"/>
</dbReference>
<dbReference type="Gene3D" id="3.40.50.300">
    <property type="entry name" value="P-loop containing nucleotide triphosphate hydrolases"/>
    <property type="match status" value="1"/>
</dbReference>
<dbReference type="GO" id="GO:0051539">
    <property type="term" value="F:4 iron, 4 sulfur cluster binding"/>
    <property type="evidence" value="ECO:0007669"/>
    <property type="project" value="TreeGrafter"/>
</dbReference>
<dbReference type="Pfam" id="PF01883">
    <property type="entry name" value="FeS_assembly_P"/>
    <property type="match status" value="1"/>
</dbReference>
<dbReference type="Gene3D" id="3.30.300.130">
    <property type="entry name" value="Fe-S cluster assembly (FSCA)"/>
    <property type="match status" value="1"/>
</dbReference>
<dbReference type="InterPro" id="IPR019591">
    <property type="entry name" value="Mrp/NBP35_ATP-bd"/>
</dbReference>
<dbReference type="Proteomes" id="UP000663929">
    <property type="component" value="Chromosome"/>
</dbReference>
<comment type="subunit">
    <text evidence="8">Homodimer.</text>
</comment>
<sequence length="369" mass="39909">MFFGFMRKKRPALERETVLKALARVIDPDLNRDIVSLGFVKNLVIKGDRAAFDVELTTPACPVKEQLKAQCEEEVKAAGASRVDVNMTARVRPTGNAKRQIPGVRNVIAVTSGKGGVGKSTISINLALALLRRGARVGLLDCDIFGPSIPDLVGINRPVRALGDQTFAPHQAYGMNVMSMGFLLDGDQAATMRGPMLHRFVQQFLFNVAWGDLDYLVLDLPPGTGDVQLSLTQETPISAGVVVTTPQEAALRDARKGIEMFRQVNVPVLGFIENMSYYKCGKCDKEHHIFQSGGGQKLADEYGLPLLARIPLDPKINEDGGEGVPVLIREKEGDYVHAFGNLAGRVAAELGRRSLNAGWAVPGPAAIEV</sequence>
<dbReference type="PANTHER" id="PTHR42961:SF2">
    <property type="entry name" value="IRON-SULFUR PROTEIN NUBPL"/>
    <property type="match status" value="1"/>
</dbReference>
<dbReference type="InterPro" id="IPR027417">
    <property type="entry name" value="P-loop_NTPase"/>
</dbReference>
<protein>
    <recommendedName>
        <fullName evidence="8">Iron-sulfur cluster carrier protein</fullName>
    </recommendedName>
</protein>
<comment type="function">
    <text evidence="8">Binds and transfers iron-sulfur (Fe-S) clusters to target apoproteins. Can hydrolyze ATP.</text>
</comment>
<evidence type="ECO:0000256" key="5">
    <source>
        <dbReference type="ARBA" id="ARBA00022840"/>
    </source>
</evidence>
<dbReference type="InterPro" id="IPR044304">
    <property type="entry name" value="NUBPL-like"/>
</dbReference>
<keyword evidence="11" id="KW-1185">Reference proteome</keyword>
<evidence type="ECO:0000313" key="10">
    <source>
        <dbReference type="EMBL" id="QTD47668.1"/>
    </source>
</evidence>
<dbReference type="RefSeq" id="WP_237377335.1">
    <property type="nucleotide sequence ID" value="NZ_CP071793.1"/>
</dbReference>
<comment type="similarity">
    <text evidence="1">In the N-terminal section; belongs to the MIP18 family.</text>
</comment>
<evidence type="ECO:0000256" key="6">
    <source>
        <dbReference type="ARBA" id="ARBA00023004"/>
    </source>
</evidence>
<feature type="binding site" evidence="8">
    <location>
        <begin position="113"/>
        <end position="120"/>
    </location>
    <ligand>
        <name>ATP</name>
        <dbReference type="ChEBI" id="CHEBI:30616"/>
    </ligand>
</feature>
<comment type="similarity">
    <text evidence="2">In the C-terminal section; belongs to the Mrp/NBP35 ATP-binding proteins family.</text>
</comment>
<dbReference type="FunFam" id="3.40.50.300:FF:001119">
    <property type="entry name" value="Iron-sulfur cluster carrier protein"/>
    <property type="match status" value="1"/>
</dbReference>
<dbReference type="InterPro" id="IPR000808">
    <property type="entry name" value="Mrp-like_CS"/>
</dbReference>
<keyword evidence="6 8" id="KW-0408">Iron</keyword>
<feature type="domain" description="MIP18 family-like" evidence="9">
    <location>
        <begin position="15"/>
        <end position="80"/>
    </location>
</feature>
<evidence type="ECO:0000256" key="1">
    <source>
        <dbReference type="ARBA" id="ARBA00007352"/>
    </source>
</evidence>
<dbReference type="SUPFAM" id="SSF52540">
    <property type="entry name" value="P-loop containing nucleoside triphosphate hydrolases"/>
    <property type="match status" value="1"/>
</dbReference>
<keyword evidence="7 8" id="KW-0411">Iron-sulfur</keyword>
<dbReference type="GO" id="GO:0016887">
    <property type="term" value="F:ATP hydrolysis activity"/>
    <property type="evidence" value="ECO:0007669"/>
    <property type="project" value="UniProtKB-UniRule"/>
</dbReference>
<dbReference type="GO" id="GO:0005524">
    <property type="term" value="F:ATP binding"/>
    <property type="evidence" value="ECO:0007669"/>
    <property type="project" value="UniProtKB-UniRule"/>
</dbReference>
<name>A0A8A4TG26_SULCO</name>
<dbReference type="CDD" id="cd02037">
    <property type="entry name" value="Mrp_NBP35"/>
    <property type="match status" value="1"/>
</dbReference>
<dbReference type="InterPro" id="IPR033756">
    <property type="entry name" value="YlxH/NBP35"/>
</dbReference>
<evidence type="ECO:0000259" key="9">
    <source>
        <dbReference type="Pfam" id="PF01883"/>
    </source>
</evidence>
<dbReference type="KEGG" id="scor:J3U87_18910"/>
<dbReference type="PANTHER" id="PTHR42961">
    <property type="entry name" value="IRON-SULFUR PROTEIN NUBPL"/>
    <property type="match status" value="1"/>
</dbReference>
<keyword evidence="3 8" id="KW-0479">Metal-binding</keyword>
<accession>A0A8A4TG26</accession>
<dbReference type="GO" id="GO:0016226">
    <property type="term" value="P:iron-sulfur cluster assembly"/>
    <property type="evidence" value="ECO:0007669"/>
    <property type="project" value="InterPro"/>
</dbReference>
<dbReference type="GO" id="GO:0046872">
    <property type="term" value="F:metal ion binding"/>
    <property type="evidence" value="ECO:0007669"/>
    <property type="project" value="UniProtKB-KW"/>
</dbReference>
<dbReference type="InterPro" id="IPR034904">
    <property type="entry name" value="FSCA_dom_sf"/>
</dbReference>
<comment type="similarity">
    <text evidence="8">Belongs to the Mrp/NBP35 ATP-binding proteins family.</text>
</comment>
<evidence type="ECO:0000256" key="2">
    <source>
        <dbReference type="ARBA" id="ARBA00008205"/>
    </source>
</evidence>
<dbReference type="EMBL" id="CP071793">
    <property type="protein sequence ID" value="QTD47668.1"/>
    <property type="molecule type" value="Genomic_DNA"/>
</dbReference>
<keyword evidence="5 8" id="KW-0067">ATP-binding</keyword>
<evidence type="ECO:0000256" key="3">
    <source>
        <dbReference type="ARBA" id="ARBA00022723"/>
    </source>
</evidence>
<organism evidence="10 11">
    <name type="scientific">Sulfidibacter corallicola</name>
    <dbReference type="NCBI Taxonomy" id="2818388"/>
    <lineage>
        <taxon>Bacteria</taxon>
        <taxon>Pseudomonadati</taxon>
        <taxon>Acidobacteriota</taxon>
        <taxon>Holophagae</taxon>
        <taxon>Acanthopleuribacterales</taxon>
        <taxon>Acanthopleuribacteraceae</taxon>
        <taxon>Sulfidibacter</taxon>
    </lineage>
</organism>
<dbReference type="PROSITE" id="PS01215">
    <property type="entry name" value="MRP"/>
    <property type="match status" value="1"/>
</dbReference>
<dbReference type="GO" id="GO:0140663">
    <property type="term" value="F:ATP-dependent FeS chaperone activity"/>
    <property type="evidence" value="ECO:0007669"/>
    <property type="project" value="InterPro"/>
</dbReference>